<dbReference type="Proteomes" id="UP000091979">
    <property type="component" value="Unassembled WGS sequence"/>
</dbReference>
<dbReference type="EMBL" id="JXMS01000012">
    <property type="protein sequence ID" value="OBQ51905.1"/>
    <property type="molecule type" value="Genomic_DNA"/>
</dbReference>
<dbReference type="RefSeq" id="WP_066854616.1">
    <property type="nucleotide sequence ID" value="NZ_JXMS01000012.1"/>
</dbReference>
<evidence type="ECO:0000313" key="2">
    <source>
        <dbReference type="Proteomes" id="UP000091979"/>
    </source>
</evidence>
<evidence type="ECO:0000313" key="1">
    <source>
        <dbReference type="EMBL" id="OBQ51905.1"/>
    </source>
</evidence>
<organism evidence="1 2">
    <name type="scientific">Halodesulfovibrio spirochaetisodalis</name>
    <dbReference type="NCBI Taxonomy" id="1560234"/>
    <lineage>
        <taxon>Bacteria</taxon>
        <taxon>Pseudomonadati</taxon>
        <taxon>Thermodesulfobacteriota</taxon>
        <taxon>Desulfovibrionia</taxon>
        <taxon>Desulfovibrionales</taxon>
        <taxon>Desulfovibrionaceae</taxon>
        <taxon>Halodesulfovibrio</taxon>
    </lineage>
</organism>
<comment type="caution">
    <text evidence="1">The sequence shown here is derived from an EMBL/GenBank/DDBJ whole genome shotgun (WGS) entry which is preliminary data.</text>
</comment>
<keyword evidence="2" id="KW-1185">Reference proteome</keyword>
<sequence length="199" mass="22374">MDLSIAKMAKSPFRCATYGSDIEAFTEAHNGSLGGTMHCARYLGSRVFIDGVTKEVIDSQGVVLADTEHLIEEMDKLSELLGEKMQGPFHADGVIIPVQKGKPHFRIYDMYAPEAESPFTLWTQINMLADAFMLLDKVTMYVRPVQYFHSRSFSTQKAYDRWIKTWTKRAGCGGVIFKDAEMVYEPNVVLESACEIAAR</sequence>
<name>A0A1B7XD41_9BACT</name>
<gene>
    <name evidence="1" type="ORF">SP90_08725</name>
</gene>
<dbReference type="OrthoDB" id="5452659at2"/>
<dbReference type="AlphaFoldDB" id="A0A1B7XD41"/>
<reference evidence="1 2" key="1">
    <citation type="submission" date="2015-01" db="EMBL/GenBank/DDBJ databases">
        <title>Desulfovibrio sp. JC271 draft genome sequence.</title>
        <authorList>
            <person name="Shivani Y."/>
            <person name="Subhash Y."/>
            <person name="Sasikala C."/>
            <person name="Ramana C.V."/>
        </authorList>
    </citation>
    <scope>NUCLEOTIDE SEQUENCE [LARGE SCALE GENOMIC DNA]</scope>
    <source>
        <strain evidence="1 2">JC271</strain>
    </source>
</reference>
<protein>
    <submittedName>
        <fullName evidence="1">Uncharacterized protein</fullName>
    </submittedName>
</protein>
<proteinExistence type="predicted"/>
<accession>A0A1B7XD41</accession>
<dbReference type="PATRIC" id="fig|1560234.3.peg.571"/>
<dbReference type="SUPFAM" id="SSF56091">
    <property type="entry name" value="DNA ligase/mRNA capping enzyme, catalytic domain"/>
    <property type="match status" value="1"/>
</dbReference>